<name>A0A6N6MMS1_9HYPH</name>
<dbReference type="EMBL" id="VZZJ01000020">
    <property type="protein sequence ID" value="KAB1071171.1"/>
    <property type="molecule type" value="Genomic_DNA"/>
</dbReference>
<dbReference type="AlphaFoldDB" id="A0A6N6MMS1"/>
<gene>
    <name evidence="2" type="ORF">F6X51_19950</name>
</gene>
<comment type="caution">
    <text evidence="2">The sequence shown here is derived from an EMBL/GenBank/DDBJ whole genome shotgun (WGS) entry which is preliminary data.</text>
</comment>
<dbReference type="Proteomes" id="UP000441523">
    <property type="component" value="Unassembled WGS sequence"/>
</dbReference>
<keyword evidence="3" id="KW-1185">Reference proteome</keyword>
<evidence type="ECO:0000313" key="3">
    <source>
        <dbReference type="Proteomes" id="UP000441523"/>
    </source>
</evidence>
<evidence type="ECO:0000313" key="2">
    <source>
        <dbReference type="EMBL" id="KAB1071171.1"/>
    </source>
</evidence>
<proteinExistence type="predicted"/>
<organism evidence="2 3">
    <name type="scientific">Methylobacterium planeticum</name>
    <dbReference type="NCBI Taxonomy" id="2615211"/>
    <lineage>
        <taxon>Bacteria</taxon>
        <taxon>Pseudomonadati</taxon>
        <taxon>Pseudomonadota</taxon>
        <taxon>Alphaproteobacteria</taxon>
        <taxon>Hyphomicrobiales</taxon>
        <taxon>Methylobacteriaceae</taxon>
        <taxon>Methylobacterium</taxon>
    </lineage>
</organism>
<evidence type="ECO:0000256" key="1">
    <source>
        <dbReference type="SAM" id="MobiDB-lite"/>
    </source>
</evidence>
<protein>
    <submittedName>
        <fullName evidence="2">Uncharacterized protein</fullName>
    </submittedName>
</protein>
<sequence>MNGAQMATVARAQRPRQPATPMRGTIIEARTPEAAARLLAEHEADGRHQPGWPLIILTGESFQDPATDDGY</sequence>
<accession>A0A6N6MMS1</accession>
<dbReference type="RefSeq" id="WP_150965429.1">
    <property type="nucleotide sequence ID" value="NZ_VZZJ01000020.1"/>
</dbReference>
<feature type="region of interest" description="Disordered" evidence="1">
    <location>
        <begin position="1"/>
        <end position="24"/>
    </location>
</feature>
<reference evidence="2 3" key="1">
    <citation type="submission" date="2019-09" db="EMBL/GenBank/DDBJ databases">
        <title>YIM 132548 draft genome.</title>
        <authorList>
            <person name="Jiang L."/>
        </authorList>
    </citation>
    <scope>NUCLEOTIDE SEQUENCE [LARGE SCALE GENOMIC DNA]</scope>
    <source>
        <strain evidence="2 3">YIM 132548</strain>
    </source>
</reference>